<dbReference type="SUPFAM" id="SSF47384">
    <property type="entry name" value="Homodimeric domain of signal transducing histidine kinase"/>
    <property type="match status" value="1"/>
</dbReference>
<protein>
    <recommendedName>
        <fullName evidence="3">histidine kinase</fullName>
        <ecNumber evidence="3">2.7.13.3</ecNumber>
    </recommendedName>
</protein>
<keyword evidence="15" id="KW-1185">Reference proteome</keyword>
<sequence>MFNRLKIGSKIGAGFTISITILSTIGFVSYQSIQELIVASHKERHTYQVLRQIADLNGLLSTAESGQRGYIITGEIRYLEPYQKATKSLDIRIKELQKLTSDNPQQHGYISRLEPLINERISVMQTVLDLRQNQGFEAAQKSILSDRGRAIMAQIRSISQQMNAEELKLLEQRTAMAQNAANNTLATITYSIPLVSFILALIGYLLTRHISFPLQQISHAAERMSSGDLAVTLPNSIRQDEIGILTRTFNQMVANLRITTQKNEEQNWLKSNLAEFTQLLQGQRNLESVSSLILSKLTPLVESQQSVFYVIDRNHDEIILKLTGSYAYNERRHLANLVRLGEGLVGQCALEKQRILLTEVPSDYIRISSGLGAALPLNIIVLPVLFETEVIAVIEIASFRRFSELHLTFIDQFSEVIGVFLNSIYASAQTQNLLDESVALAAELKQSNQLLEQQTQDLENSELLLKQQQQELQQSNEELQQLNEELEEKAELLEIQNSEVARKNQEIEKARKFIEEKAEQLALSSKYKSEFLANMSHELRTPLNSLLILAKLLADNSSGNLSNKQVEYSQTIYSAGTDLLELINDILDLAKIESGTLSVELEPIDFADLHDYIERTFRQVAQDKGLSFSIELDERLPSTIFSDPKRLQQILKNLLANALKFTEEGGVTLRIGLDQINTNHPMITFAISDTGIGIPQEKQQIIFEAFQQVDGTTSRKYGGTGLGLSISRELTQMLGGRLGLVSQPGQGSIFTLYLPQTYPENKTKVISQQQTSSPPHQLPPVSPENLQPIALTNTIADDRGIIQPGDRLLLIIDDDDKFARILLDMARQQGFKAIVSLNSKQGLALAQQYQPNAITLDIYMPDMDGWTLLDRLKHDPQTRHIPVHILSVDDREQRALQLGAITFLQKPVSPEILNHTLTEIKSFIDRKVKRLLVIEDDPVQAQSIIELIGNGDVQSMAVNTGAAALEILRSQHFDCIVLDLGLPDMSGLELLEQIKQEPNLVKLPIIVYTGKEISRQEETQLRRLAESIIIKNVRSPERLLDETSLFLHRVQANLPQPQRQILEQLHQTDPILANRKILIIDDDLRNIFAITSLLESYQMQVLFAENGRDGIELLQANSDINAVLMDVMMPEMDGYETTRSIRQQKQFRTLPIIALTAKAMPGDREKCIEAGASDYITKPVDTEQLLSLLRVWLYR</sequence>
<dbReference type="CDD" id="cd17546">
    <property type="entry name" value="REC_hyHK_CKI1_RcsC-like"/>
    <property type="match status" value="1"/>
</dbReference>
<reference evidence="14 15" key="1">
    <citation type="submission" date="2019-11" db="EMBL/GenBank/DDBJ databases">
        <title>Comparison of genomes from free-living endosymbiotic cyanobacteria isolated from Azolla.</title>
        <authorList>
            <person name="Thiel T."/>
            <person name="Pratte B."/>
        </authorList>
    </citation>
    <scope>NUCLEOTIDE SEQUENCE [LARGE SCALE GENOMIC DNA]</scope>
    <source>
        <strain evidence="14 15">N2B</strain>
    </source>
</reference>
<feature type="domain" description="Response regulatory" evidence="12">
    <location>
        <begin position="1076"/>
        <end position="1193"/>
    </location>
</feature>
<dbReference type="Pfam" id="PF00512">
    <property type="entry name" value="HisKA"/>
    <property type="match status" value="1"/>
</dbReference>
<dbReference type="Gene3D" id="3.30.565.10">
    <property type="entry name" value="Histidine kinase-like ATPase, C-terminal domain"/>
    <property type="match status" value="1"/>
</dbReference>
<keyword evidence="10" id="KW-1133">Transmembrane helix</keyword>
<organism evidence="14 15">
    <name type="scientific">Trichormus variabilis N2B</name>
    <dbReference type="NCBI Taxonomy" id="2681315"/>
    <lineage>
        <taxon>Bacteria</taxon>
        <taxon>Bacillati</taxon>
        <taxon>Cyanobacteriota</taxon>
        <taxon>Cyanophyceae</taxon>
        <taxon>Nostocales</taxon>
        <taxon>Nostocaceae</taxon>
        <taxon>Trichormus</taxon>
    </lineage>
</organism>
<comment type="subcellular location">
    <subcellularLocation>
        <location evidence="2">Membrane</location>
    </subcellularLocation>
</comment>
<evidence type="ECO:0000313" key="14">
    <source>
        <dbReference type="EMBL" id="MBC1301600.1"/>
    </source>
</evidence>
<dbReference type="Gene3D" id="1.10.287.130">
    <property type="match status" value="1"/>
</dbReference>
<dbReference type="Pfam" id="PF02518">
    <property type="entry name" value="HATPase_c"/>
    <property type="match status" value="1"/>
</dbReference>
<keyword evidence="9" id="KW-0175">Coiled coil</keyword>
<evidence type="ECO:0000256" key="1">
    <source>
        <dbReference type="ARBA" id="ARBA00000085"/>
    </source>
</evidence>
<evidence type="ECO:0000256" key="5">
    <source>
        <dbReference type="ARBA" id="ARBA00022679"/>
    </source>
</evidence>
<dbReference type="CDD" id="cd16922">
    <property type="entry name" value="HATPase_EvgS-ArcB-TorS-like"/>
    <property type="match status" value="1"/>
</dbReference>
<dbReference type="InterPro" id="IPR011006">
    <property type="entry name" value="CheY-like_superfamily"/>
</dbReference>
<evidence type="ECO:0000313" key="15">
    <source>
        <dbReference type="Proteomes" id="UP000570851"/>
    </source>
</evidence>
<dbReference type="CDD" id="cd00082">
    <property type="entry name" value="HisKA"/>
    <property type="match status" value="1"/>
</dbReference>
<dbReference type="InterPro" id="IPR003661">
    <property type="entry name" value="HisK_dim/P_dom"/>
</dbReference>
<feature type="coiled-coil region" evidence="9">
    <location>
        <begin position="434"/>
        <end position="524"/>
    </location>
</feature>
<dbReference type="SUPFAM" id="SSF52172">
    <property type="entry name" value="CheY-like"/>
    <property type="match status" value="3"/>
</dbReference>
<dbReference type="InterPro" id="IPR003594">
    <property type="entry name" value="HATPase_dom"/>
</dbReference>
<dbReference type="Pfam" id="PF00072">
    <property type="entry name" value="Response_reg"/>
    <property type="match status" value="3"/>
</dbReference>
<proteinExistence type="predicted"/>
<gene>
    <name evidence="14" type="ORF">GNE12_06685</name>
</gene>
<dbReference type="GeneID" id="58722349"/>
<dbReference type="SMART" id="SM00387">
    <property type="entry name" value="HATPase_c"/>
    <property type="match status" value="1"/>
</dbReference>
<dbReference type="Pfam" id="PF00672">
    <property type="entry name" value="HAMP"/>
    <property type="match status" value="1"/>
</dbReference>
<keyword evidence="10" id="KW-0472">Membrane</keyword>
<dbReference type="RefSeq" id="WP_011321437.1">
    <property type="nucleotide sequence ID" value="NZ_JACKZP010000016.1"/>
</dbReference>
<keyword evidence="4 8" id="KW-0597">Phosphoprotein</keyword>
<evidence type="ECO:0000256" key="10">
    <source>
        <dbReference type="SAM" id="Phobius"/>
    </source>
</evidence>
<accession>A0ABR6S5F3</accession>
<feature type="domain" description="Response regulatory" evidence="12">
    <location>
        <begin position="808"/>
        <end position="921"/>
    </location>
</feature>
<dbReference type="PROSITE" id="PS50109">
    <property type="entry name" value="HIS_KIN"/>
    <property type="match status" value="1"/>
</dbReference>
<dbReference type="EMBL" id="JACKZP010000016">
    <property type="protein sequence ID" value="MBC1301600.1"/>
    <property type="molecule type" value="Genomic_DNA"/>
</dbReference>
<dbReference type="Pfam" id="PF13185">
    <property type="entry name" value="GAF_2"/>
    <property type="match status" value="1"/>
</dbReference>
<dbReference type="InterPro" id="IPR007891">
    <property type="entry name" value="CHASE3"/>
</dbReference>
<feature type="domain" description="HAMP" evidence="13">
    <location>
        <begin position="208"/>
        <end position="261"/>
    </location>
</feature>
<comment type="caution">
    <text evidence="14">The sequence shown here is derived from an EMBL/GenBank/DDBJ whole genome shotgun (WGS) entry which is preliminary data.</text>
</comment>
<dbReference type="PANTHER" id="PTHR45339">
    <property type="entry name" value="HYBRID SIGNAL TRANSDUCTION HISTIDINE KINASE J"/>
    <property type="match status" value="1"/>
</dbReference>
<feature type="modified residue" description="4-aspartylphosphate" evidence="8">
    <location>
        <position position="1126"/>
    </location>
</feature>
<dbReference type="InterPro" id="IPR005467">
    <property type="entry name" value="His_kinase_dom"/>
</dbReference>
<name>A0ABR6S5F3_ANAVA</name>
<dbReference type="SUPFAM" id="SSF55874">
    <property type="entry name" value="ATPase domain of HSP90 chaperone/DNA topoisomerase II/histidine kinase"/>
    <property type="match status" value="1"/>
</dbReference>
<dbReference type="Gene3D" id="6.10.340.10">
    <property type="match status" value="1"/>
</dbReference>
<evidence type="ECO:0000259" key="13">
    <source>
        <dbReference type="PROSITE" id="PS50885"/>
    </source>
</evidence>
<evidence type="ECO:0000256" key="3">
    <source>
        <dbReference type="ARBA" id="ARBA00012438"/>
    </source>
</evidence>
<keyword evidence="5" id="KW-0808">Transferase</keyword>
<dbReference type="SMART" id="SM00304">
    <property type="entry name" value="HAMP"/>
    <property type="match status" value="1"/>
</dbReference>
<dbReference type="CDD" id="cd19410">
    <property type="entry name" value="HK9-like_sensor"/>
    <property type="match status" value="1"/>
</dbReference>
<dbReference type="InterPro" id="IPR036097">
    <property type="entry name" value="HisK_dim/P_sf"/>
</dbReference>
<dbReference type="Gene3D" id="3.30.450.40">
    <property type="match status" value="1"/>
</dbReference>
<dbReference type="Proteomes" id="UP000570851">
    <property type="component" value="Unassembled WGS sequence"/>
</dbReference>
<dbReference type="PRINTS" id="PR00344">
    <property type="entry name" value="BCTRLSENSOR"/>
</dbReference>
<keyword evidence="7" id="KW-0902">Two-component regulatory system</keyword>
<dbReference type="InterPro" id="IPR036890">
    <property type="entry name" value="HATPase_C_sf"/>
</dbReference>
<dbReference type="Gene3D" id="3.40.50.2300">
    <property type="match status" value="3"/>
</dbReference>
<dbReference type="InterPro" id="IPR029016">
    <property type="entry name" value="GAF-like_dom_sf"/>
</dbReference>
<dbReference type="InterPro" id="IPR003660">
    <property type="entry name" value="HAMP_dom"/>
</dbReference>
<dbReference type="SMART" id="SM00448">
    <property type="entry name" value="REC"/>
    <property type="match status" value="3"/>
</dbReference>
<evidence type="ECO:0000256" key="2">
    <source>
        <dbReference type="ARBA" id="ARBA00004370"/>
    </source>
</evidence>
<evidence type="ECO:0000256" key="6">
    <source>
        <dbReference type="ARBA" id="ARBA00022777"/>
    </source>
</evidence>
<dbReference type="SUPFAM" id="SSF158472">
    <property type="entry name" value="HAMP domain-like"/>
    <property type="match status" value="1"/>
</dbReference>
<feature type="domain" description="Histidine kinase" evidence="11">
    <location>
        <begin position="534"/>
        <end position="758"/>
    </location>
</feature>
<keyword evidence="6" id="KW-0418">Kinase</keyword>
<dbReference type="CDD" id="cd00156">
    <property type="entry name" value="REC"/>
    <property type="match status" value="1"/>
</dbReference>
<dbReference type="PROSITE" id="PS50110">
    <property type="entry name" value="RESPONSE_REGULATORY"/>
    <property type="match status" value="3"/>
</dbReference>
<keyword evidence="10" id="KW-0812">Transmembrane</keyword>
<feature type="transmembrane region" description="Helical" evidence="10">
    <location>
        <begin position="188"/>
        <end position="206"/>
    </location>
</feature>
<dbReference type="EC" id="2.7.13.3" evidence="3"/>
<dbReference type="PANTHER" id="PTHR45339:SF1">
    <property type="entry name" value="HYBRID SIGNAL TRANSDUCTION HISTIDINE KINASE J"/>
    <property type="match status" value="1"/>
</dbReference>
<evidence type="ECO:0000259" key="12">
    <source>
        <dbReference type="PROSITE" id="PS50110"/>
    </source>
</evidence>
<dbReference type="SMART" id="SM00388">
    <property type="entry name" value="HisKA"/>
    <property type="match status" value="1"/>
</dbReference>
<feature type="modified residue" description="4-aspartylphosphate" evidence="8">
    <location>
        <position position="979"/>
    </location>
</feature>
<dbReference type="Pfam" id="PF05227">
    <property type="entry name" value="CHASE3"/>
    <property type="match status" value="1"/>
</dbReference>
<dbReference type="PROSITE" id="PS50885">
    <property type="entry name" value="HAMP"/>
    <property type="match status" value="1"/>
</dbReference>
<comment type="catalytic activity">
    <reaction evidence="1">
        <text>ATP + protein L-histidine = ADP + protein N-phospho-L-histidine.</text>
        <dbReference type="EC" id="2.7.13.3"/>
    </reaction>
</comment>
<feature type="modified residue" description="4-aspartylphosphate" evidence="8">
    <location>
        <position position="857"/>
    </location>
</feature>
<evidence type="ECO:0000256" key="7">
    <source>
        <dbReference type="ARBA" id="ARBA00023012"/>
    </source>
</evidence>
<dbReference type="InterPro" id="IPR003018">
    <property type="entry name" value="GAF"/>
</dbReference>
<dbReference type="SUPFAM" id="SSF55781">
    <property type="entry name" value="GAF domain-like"/>
    <property type="match status" value="1"/>
</dbReference>
<evidence type="ECO:0000256" key="4">
    <source>
        <dbReference type="ARBA" id="ARBA00022553"/>
    </source>
</evidence>
<dbReference type="CDD" id="cd06225">
    <property type="entry name" value="HAMP"/>
    <property type="match status" value="1"/>
</dbReference>
<evidence type="ECO:0000256" key="9">
    <source>
        <dbReference type="SAM" id="Coils"/>
    </source>
</evidence>
<dbReference type="InterPro" id="IPR001789">
    <property type="entry name" value="Sig_transdc_resp-reg_receiver"/>
</dbReference>
<feature type="domain" description="Response regulatory" evidence="12">
    <location>
        <begin position="930"/>
        <end position="1046"/>
    </location>
</feature>
<evidence type="ECO:0000256" key="8">
    <source>
        <dbReference type="PROSITE-ProRule" id="PRU00169"/>
    </source>
</evidence>
<dbReference type="InterPro" id="IPR004358">
    <property type="entry name" value="Sig_transdc_His_kin-like_C"/>
</dbReference>
<evidence type="ECO:0000259" key="11">
    <source>
        <dbReference type="PROSITE" id="PS50109"/>
    </source>
</evidence>